<feature type="transmembrane region" description="Helical" evidence="5">
    <location>
        <begin position="376"/>
        <end position="393"/>
    </location>
</feature>
<proteinExistence type="predicted"/>
<dbReference type="GO" id="GO:0016020">
    <property type="term" value="C:membrane"/>
    <property type="evidence" value="ECO:0007669"/>
    <property type="project" value="UniProtKB-SubCell"/>
</dbReference>
<feature type="transmembrane region" description="Helical" evidence="5">
    <location>
        <begin position="310"/>
        <end position="331"/>
    </location>
</feature>
<dbReference type="InterPro" id="IPR026841">
    <property type="entry name" value="Aur1/Ipt1"/>
</dbReference>
<evidence type="ECO:0000256" key="5">
    <source>
        <dbReference type="SAM" id="Phobius"/>
    </source>
</evidence>
<feature type="domain" description="Inositolphosphotransferase Aur1/Ipt1" evidence="6">
    <location>
        <begin position="233"/>
        <end position="333"/>
    </location>
</feature>
<dbReference type="InterPro" id="IPR052185">
    <property type="entry name" value="IPC_Synthase-Related"/>
</dbReference>
<evidence type="ECO:0000259" key="6">
    <source>
        <dbReference type="Pfam" id="PF14378"/>
    </source>
</evidence>
<dbReference type="PANTHER" id="PTHR31310">
    <property type="match status" value="1"/>
</dbReference>
<dbReference type="EMBL" id="NKCL01000065">
    <property type="protein sequence ID" value="RSL84603.1"/>
    <property type="molecule type" value="Genomic_DNA"/>
</dbReference>
<comment type="subcellular location">
    <subcellularLocation>
        <location evidence="1">Membrane</location>
        <topology evidence="1">Multi-pass membrane protein</topology>
    </subcellularLocation>
</comment>
<evidence type="ECO:0000313" key="7">
    <source>
        <dbReference type="EMBL" id="RSL84603.1"/>
    </source>
</evidence>
<dbReference type="AlphaFoldDB" id="A0A428S4K2"/>
<accession>A0A428S4K2</accession>
<evidence type="ECO:0000256" key="3">
    <source>
        <dbReference type="ARBA" id="ARBA00022989"/>
    </source>
</evidence>
<keyword evidence="4 5" id="KW-0472">Membrane</keyword>
<evidence type="ECO:0000256" key="1">
    <source>
        <dbReference type="ARBA" id="ARBA00004141"/>
    </source>
</evidence>
<evidence type="ECO:0000256" key="4">
    <source>
        <dbReference type="ARBA" id="ARBA00023136"/>
    </source>
</evidence>
<keyword evidence="3 5" id="KW-1133">Transmembrane helix</keyword>
<protein>
    <recommendedName>
        <fullName evidence="6">Inositolphosphotransferase Aur1/Ipt1 domain-containing protein</fullName>
    </recommendedName>
</protein>
<dbReference type="PANTHER" id="PTHR31310:SF10">
    <property type="entry name" value="INOSITOLPHOSPHOTRANSFERASE AUR1_IPT1 DOMAIN-CONTAINING PROTEIN"/>
    <property type="match status" value="1"/>
</dbReference>
<dbReference type="Proteomes" id="UP000287972">
    <property type="component" value="Unassembled WGS sequence"/>
</dbReference>
<keyword evidence="2 5" id="KW-0812">Transmembrane</keyword>
<feature type="transmembrane region" description="Helical" evidence="5">
    <location>
        <begin position="127"/>
        <end position="146"/>
    </location>
</feature>
<dbReference type="CDD" id="cd03386">
    <property type="entry name" value="PAP2_Aur1_like"/>
    <property type="match status" value="1"/>
</dbReference>
<feature type="transmembrane region" description="Helical" evidence="5">
    <location>
        <begin position="352"/>
        <end position="370"/>
    </location>
</feature>
<name>A0A428S4K2_9HYPO</name>
<reference evidence="7 8" key="1">
    <citation type="submission" date="2017-06" db="EMBL/GenBank/DDBJ databases">
        <title>Comparative genomic analysis of Ambrosia Fusariam Clade fungi.</title>
        <authorList>
            <person name="Stajich J.E."/>
            <person name="Carrillo J."/>
            <person name="Kijimoto T."/>
            <person name="Eskalen A."/>
            <person name="O'Donnell K."/>
            <person name="Kasson M."/>
        </authorList>
    </citation>
    <scope>NUCLEOTIDE SEQUENCE [LARGE SCALE GENOMIC DNA]</scope>
    <source>
        <strain evidence="7 8">NRRL62606</strain>
    </source>
</reference>
<sequence>MAEQAKPETPDVGQPQFAYHAVFEPFMIVGIMIASCYFNRLRGYSISPSKQDEGLLGNAKLEPRDQDDLFDDSDSFDEATPSLTPAAAATTTETHPPKKRSCCGTIIQTPNSSRYANYPHSRFIQKFPFLVEMFYWAINLLFYVSIKGISGLIFSTDGVWQMAEGHGIAILNFEQNGPFSFLFPMREVAVQTFFREGHQTMLTILNRAYSLIHIPVTVRYVAAVPLCWKKAAILTLDSFLAWYYYAAPTHAQFASARRMMSLTNIVSFCVFTTYPCMPPRLLPEEYGFFDTVRHEDAESIYATNQFFNQLAAFPSLHFGYSFCIGTVLMYHSGIFRRRLAPREKRMSKAWQIFFAVLSIVYPMFVLTIIVATANHYYLDAMAATGVVAISWLCNRYLLYLLPLEDFFLWCVKLEKPVPTTGNRRG</sequence>
<keyword evidence="8" id="KW-1185">Reference proteome</keyword>
<organism evidence="7 8">
    <name type="scientific">Fusarium floridanum</name>
    <dbReference type="NCBI Taxonomy" id="1325733"/>
    <lineage>
        <taxon>Eukaryota</taxon>
        <taxon>Fungi</taxon>
        <taxon>Dikarya</taxon>
        <taxon>Ascomycota</taxon>
        <taxon>Pezizomycotina</taxon>
        <taxon>Sordariomycetes</taxon>
        <taxon>Hypocreomycetidae</taxon>
        <taxon>Hypocreales</taxon>
        <taxon>Nectriaceae</taxon>
        <taxon>Fusarium</taxon>
        <taxon>Fusarium solani species complex</taxon>
    </lineage>
</organism>
<dbReference type="Pfam" id="PF14378">
    <property type="entry name" value="PAP2_3"/>
    <property type="match status" value="1"/>
</dbReference>
<gene>
    <name evidence="7" type="ORF">CEP51_003816</name>
</gene>
<evidence type="ECO:0000313" key="8">
    <source>
        <dbReference type="Proteomes" id="UP000287972"/>
    </source>
</evidence>
<comment type="caution">
    <text evidence="7">The sequence shown here is derived from an EMBL/GenBank/DDBJ whole genome shotgun (WGS) entry which is preliminary data.</text>
</comment>
<evidence type="ECO:0000256" key="2">
    <source>
        <dbReference type="ARBA" id="ARBA00022692"/>
    </source>
</evidence>